<organism evidence="2 3">
    <name type="scientific">Eiseniibacteriota bacterium</name>
    <dbReference type="NCBI Taxonomy" id="2212470"/>
    <lineage>
        <taxon>Bacteria</taxon>
        <taxon>Candidatus Eiseniibacteriota</taxon>
    </lineage>
</organism>
<dbReference type="CDD" id="cd24050">
    <property type="entry name" value="ASKHA_NBD_ANMK"/>
    <property type="match status" value="1"/>
</dbReference>
<dbReference type="UniPathway" id="UPA00343"/>
<keyword evidence="1" id="KW-0067">ATP-binding</keyword>
<comment type="caution">
    <text evidence="2">The sequence shown here is derived from an EMBL/GenBank/DDBJ whole genome shotgun (WGS) entry which is preliminary data.</text>
</comment>
<accession>A0A7Y2H151</accession>
<keyword evidence="1 2" id="KW-0418">Kinase</keyword>
<dbReference type="GO" id="GO:0016773">
    <property type="term" value="F:phosphotransferase activity, alcohol group as acceptor"/>
    <property type="evidence" value="ECO:0007669"/>
    <property type="project" value="UniProtKB-UniRule"/>
</dbReference>
<keyword evidence="1" id="KW-0547">Nucleotide-binding</keyword>
<dbReference type="NCBIfam" id="NF007148">
    <property type="entry name" value="PRK09585.3-2"/>
    <property type="match status" value="1"/>
</dbReference>
<comment type="pathway">
    <text evidence="1">Cell wall biogenesis; peptidoglycan recycling.</text>
</comment>
<gene>
    <name evidence="1" type="primary">anmK</name>
    <name evidence="2" type="ORF">HKN21_02535</name>
</gene>
<dbReference type="Proteomes" id="UP000547674">
    <property type="component" value="Unassembled WGS sequence"/>
</dbReference>
<dbReference type="GO" id="GO:0016301">
    <property type="term" value="F:kinase activity"/>
    <property type="evidence" value="ECO:0007669"/>
    <property type="project" value="UniProtKB-KW"/>
</dbReference>
<dbReference type="GO" id="GO:0009254">
    <property type="term" value="P:peptidoglycan turnover"/>
    <property type="evidence" value="ECO:0007669"/>
    <property type="project" value="UniProtKB-UniRule"/>
</dbReference>
<sequence length="423" mass="44943">MKQLMRVIQARRRRIIGVMSGTSADGVDVVLMDIETLPSNPEAPLSWELIDFLAVPYGESVRAEILAVQEGAPHLIERVTRLHFLLPNLFADAIEDLCRSAGIELSSVDLIASHGQTLCHFPTIPENETHRGASLAGSEAWGKPAANPGTWLSPATLQVGDPAVLAERTGVSVISNFRSRDVAAGGTGAPLVPMVDYLLFGNQEKNRIALNIGGIANLTALRKSGSQEDVIAFDTGPGNMILDALMELSTDGEKKMDAGGALARRGTPDSELVEGFLEDAYFSLAPPKSAGREQFGFAYAEEFWRQAELKKLSSAALLSSAVQLTTRSIHEAVHKFVPFSIEEVVVSGGGAHNVAILEQLAELFKGCQVVTTDYYGLDVDAKEATAFAILGHLSLDGTAGNLPSVTGARRSVVLGDLTPGGNS</sequence>
<comment type="catalytic activity">
    <reaction evidence="1">
        <text>1,6-anhydro-N-acetyl-beta-muramate + ATP + H2O = N-acetyl-D-muramate 6-phosphate + ADP + H(+)</text>
        <dbReference type="Rhea" id="RHEA:24952"/>
        <dbReference type="ChEBI" id="CHEBI:15377"/>
        <dbReference type="ChEBI" id="CHEBI:15378"/>
        <dbReference type="ChEBI" id="CHEBI:30616"/>
        <dbReference type="ChEBI" id="CHEBI:58690"/>
        <dbReference type="ChEBI" id="CHEBI:58722"/>
        <dbReference type="ChEBI" id="CHEBI:456216"/>
        <dbReference type="EC" id="2.7.1.170"/>
    </reaction>
</comment>
<dbReference type="GO" id="GO:0006040">
    <property type="term" value="P:amino sugar metabolic process"/>
    <property type="evidence" value="ECO:0007669"/>
    <property type="project" value="InterPro"/>
</dbReference>
<name>A0A7Y2H151_UNCEI</name>
<dbReference type="PANTHER" id="PTHR30605">
    <property type="entry name" value="ANHYDRO-N-ACETYLMURAMIC ACID KINASE"/>
    <property type="match status" value="1"/>
</dbReference>
<dbReference type="EC" id="2.7.1.170" evidence="1"/>
<dbReference type="GO" id="GO:0005524">
    <property type="term" value="F:ATP binding"/>
    <property type="evidence" value="ECO:0007669"/>
    <property type="project" value="UniProtKB-UniRule"/>
</dbReference>
<protein>
    <recommendedName>
        <fullName evidence="1">Anhydro-N-acetylmuramic acid kinase</fullName>
        <ecNumber evidence="1">2.7.1.170</ecNumber>
    </recommendedName>
    <alternativeName>
        <fullName evidence="1">AnhMurNAc kinase</fullName>
    </alternativeName>
</protein>
<dbReference type="SUPFAM" id="SSF53067">
    <property type="entry name" value="Actin-like ATPase domain"/>
    <property type="match status" value="1"/>
</dbReference>
<keyword evidence="1 2" id="KW-0808">Transferase</keyword>
<dbReference type="PANTHER" id="PTHR30605:SF0">
    <property type="entry name" value="ANHYDRO-N-ACETYLMURAMIC ACID KINASE"/>
    <property type="match status" value="1"/>
</dbReference>
<comment type="pathway">
    <text evidence="1">Amino-sugar metabolism; 1,6-anhydro-N-acetylmuramate degradation.</text>
</comment>
<dbReference type="HAMAP" id="MF_01270">
    <property type="entry name" value="AnhMurNAc_kinase"/>
    <property type="match status" value="1"/>
</dbReference>
<reference evidence="2 3" key="1">
    <citation type="submission" date="2020-03" db="EMBL/GenBank/DDBJ databases">
        <title>Metabolic flexibility allows generalist bacteria to become dominant in a frequently disturbed ecosystem.</title>
        <authorList>
            <person name="Chen Y.-J."/>
            <person name="Leung P.M."/>
            <person name="Bay S.K."/>
            <person name="Hugenholtz P."/>
            <person name="Kessler A.J."/>
            <person name="Shelley G."/>
            <person name="Waite D.W."/>
            <person name="Cook P.L."/>
            <person name="Greening C."/>
        </authorList>
    </citation>
    <scope>NUCLEOTIDE SEQUENCE [LARGE SCALE GENOMIC DNA]</scope>
    <source>
        <strain evidence="2">SS_bin_28</strain>
    </source>
</reference>
<comment type="function">
    <text evidence="1">Catalyzes the specific phosphorylation of 1,6-anhydro-N-acetylmuramic acid (anhMurNAc) with the simultaneous cleavage of the 1,6-anhydro ring, generating MurNAc-6-P. Is required for the utilization of anhMurNAc either imported from the medium or derived from its own cell wall murein, and thus plays a role in cell wall recycling.</text>
</comment>
<dbReference type="UniPathway" id="UPA00544"/>
<dbReference type="AlphaFoldDB" id="A0A7Y2H151"/>
<evidence type="ECO:0000313" key="3">
    <source>
        <dbReference type="Proteomes" id="UP000547674"/>
    </source>
</evidence>
<dbReference type="InterPro" id="IPR043129">
    <property type="entry name" value="ATPase_NBD"/>
</dbReference>
<comment type="similarity">
    <text evidence="1">Belongs to the anhydro-N-acetylmuramic acid kinase family.</text>
</comment>
<evidence type="ECO:0000256" key="1">
    <source>
        <dbReference type="HAMAP-Rule" id="MF_01270"/>
    </source>
</evidence>
<dbReference type="GO" id="GO:0097175">
    <property type="term" value="P:1,6-anhydro-N-acetyl-beta-muramic acid catabolic process"/>
    <property type="evidence" value="ECO:0007669"/>
    <property type="project" value="UniProtKB-UniRule"/>
</dbReference>
<dbReference type="Gene3D" id="3.30.420.40">
    <property type="match status" value="2"/>
</dbReference>
<evidence type="ECO:0000313" key="2">
    <source>
        <dbReference type="EMBL" id="NNF05616.1"/>
    </source>
</evidence>
<feature type="binding site" evidence="1">
    <location>
        <begin position="21"/>
        <end position="28"/>
    </location>
    <ligand>
        <name>ATP</name>
        <dbReference type="ChEBI" id="CHEBI:30616"/>
    </ligand>
</feature>
<proteinExistence type="inferred from homology"/>
<keyword evidence="1" id="KW-0119">Carbohydrate metabolism</keyword>
<dbReference type="Pfam" id="PF03702">
    <property type="entry name" value="AnmK"/>
    <property type="match status" value="2"/>
</dbReference>
<dbReference type="EMBL" id="JABDJR010000089">
    <property type="protein sequence ID" value="NNF05616.1"/>
    <property type="molecule type" value="Genomic_DNA"/>
</dbReference>
<dbReference type="InterPro" id="IPR005338">
    <property type="entry name" value="Anhydro_N_Ac-Mur_kinase"/>
</dbReference>